<dbReference type="GO" id="GO:0000156">
    <property type="term" value="F:phosphorelay response regulator activity"/>
    <property type="evidence" value="ECO:0007669"/>
    <property type="project" value="InterPro"/>
</dbReference>
<dbReference type="PANTHER" id="PTHR37299">
    <property type="entry name" value="TRANSCRIPTIONAL REGULATOR-RELATED"/>
    <property type="match status" value="1"/>
</dbReference>
<evidence type="ECO:0000313" key="6">
    <source>
        <dbReference type="EMBL" id="QUI25608.1"/>
    </source>
</evidence>
<dbReference type="SUPFAM" id="SSF52172">
    <property type="entry name" value="CheY-like"/>
    <property type="match status" value="1"/>
</dbReference>
<evidence type="ECO:0000259" key="5">
    <source>
        <dbReference type="PROSITE" id="PS50930"/>
    </source>
</evidence>
<dbReference type="InterPro" id="IPR001789">
    <property type="entry name" value="Sig_transdc_resp-reg_receiver"/>
</dbReference>
<dbReference type="PROSITE" id="PS50930">
    <property type="entry name" value="HTH_LYTTR"/>
    <property type="match status" value="1"/>
</dbReference>
<dbReference type="EMBL" id="CP058649">
    <property type="protein sequence ID" value="QUI25608.1"/>
    <property type="molecule type" value="Genomic_DNA"/>
</dbReference>
<evidence type="ECO:0000259" key="4">
    <source>
        <dbReference type="PROSITE" id="PS50110"/>
    </source>
</evidence>
<evidence type="ECO:0000256" key="2">
    <source>
        <dbReference type="ARBA" id="ARBA00024867"/>
    </source>
</evidence>
<feature type="domain" description="HTH LytTR-type" evidence="5">
    <location>
        <begin position="138"/>
        <end position="243"/>
    </location>
</feature>
<dbReference type="PROSITE" id="PS50110">
    <property type="entry name" value="RESPONSE_REGULATORY"/>
    <property type="match status" value="1"/>
</dbReference>
<organism evidence="6 7">
    <name type="scientific">Vallitalea pronyensis</name>
    <dbReference type="NCBI Taxonomy" id="1348613"/>
    <lineage>
        <taxon>Bacteria</taxon>
        <taxon>Bacillati</taxon>
        <taxon>Bacillota</taxon>
        <taxon>Clostridia</taxon>
        <taxon>Lachnospirales</taxon>
        <taxon>Vallitaleaceae</taxon>
        <taxon>Vallitalea</taxon>
    </lineage>
</organism>
<comment type="function">
    <text evidence="2">May play the central regulatory role in sporulation. It may be an element of the effector pathway responsible for the activation of sporulation genes in response to nutritional stress. Spo0A may act in concert with spo0H (a sigma factor) to control the expression of some genes that are critical to the sporulation process.</text>
</comment>
<dbReference type="SMART" id="SM00850">
    <property type="entry name" value="LytTR"/>
    <property type="match status" value="1"/>
</dbReference>
<sequence length="248" mass="28928">MVIRIMIADDDKHMRFVLKKALDKVEDIQIVAEATTGHEAVGLLEAQAIDVAFLDIDMPGLDGIETAKLILDIRPRCKIIFVTAHEHYMSQAFELYAYDYIIKPFKLERLHKTINRIKELMENTWQSDIPKKVHQHELLFKLKDGMVLLKPEDIILVERENRSTVIITDKAKYVTNKTLKEMEHILPEDDFIRSHKSYILRIDKISTISIYGRWTYIVKFKNCDIDALLTKEKASELEKRFGIGNQED</sequence>
<gene>
    <name evidence="6" type="ORF">HZI73_06355</name>
</gene>
<feature type="modified residue" description="4-aspartylphosphate" evidence="3">
    <location>
        <position position="55"/>
    </location>
</feature>
<keyword evidence="3" id="KW-0597">Phosphoprotein</keyword>
<name>A0A8J8MQI2_9FIRM</name>
<reference evidence="6" key="1">
    <citation type="submission" date="2020-07" db="EMBL/GenBank/DDBJ databases">
        <title>Vallitalea pronyensis genome.</title>
        <authorList>
            <person name="Postec A."/>
        </authorList>
    </citation>
    <scope>NUCLEOTIDE SEQUENCE</scope>
    <source>
        <strain evidence="6">FatNI3</strain>
    </source>
</reference>
<evidence type="ECO:0000256" key="1">
    <source>
        <dbReference type="ARBA" id="ARBA00018672"/>
    </source>
</evidence>
<dbReference type="PANTHER" id="PTHR37299:SF1">
    <property type="entry name" value="STAGE 0 SPORULATION PROTEIN A HOMOLOG"/>
    <property type="match status" value="1"/>
</dbReference>
<feature type="domain" description="Response regulatory" evidence="4">
    <location>
        <begin position="4"/>
        <end position="118"/>
    </location>
</feature>
<dbReference type="InterPro" id="IPR011006">
    <property type="entry name" value="CheY-like_superfamily"/>
</dbReference>
<dbReference type="AlphaFoldDB" id="A0A8J8MQI2"/>
<evidence type="ECO:0000256" key="3">
    <source>
        <dbReference type="PROSITE-ProRule" id="PRU00169"/>
    </source>
</evidence>
<dbReference type="InterPro" id="IPR046947">
    <property type="entry name" value="LytR-like"/>
</dbReference>
<dbReference type="Pfam" id="PF00072">
    <property type="entry name" value="Response_reg"/>
    <property type="match status" value="1"/>
</dbReference>
<dbReference type="Pfam" id="PF04397">
    <property type="entry name" value="LytTR"/>
    <property type="match status" value="1"/>
</dbReference>
<protein>
    <recommendedName>
        <fullName evidence="1">Stage 0 sporulation protein A homolog</fullName>
    </recommendedName>
</protein>
<dbReference type="GO" id="GO:0003677">
    <property type="term" value="F:DNA binding"/>
    <property type="evidence" value="ECO:0007669"/>
    <property type="project" value="InterPro"/>
</dbReference>
<dbReference type="Gene3D" id="3.40.50.2300">
    <property type="match status" value="1"/>
</dbReference>
<dbReference type="Proteomes" id="UP000683246">
    <property type="component" value="Chromosome"/>
</dbReference>
<evidence type="ECO:0000313" key="7">
    <source>
        <dbReference type="Proteomes" id="UP000683246"/>
    </source>
</evidence>
<proteinExistence type="predicted"/>
<dbReference type="InterPro" id="IPR007492">
    <property type="entry name" value="LytTR_DNA-bd_dom"/>
</dbReference>
<dbReference type="Gene3D" id="2.40.50.1020">
    <property type="entry name" value="LytTr DNA-binding domain"/>
    <property type="match status" value="1"/>
</dbReference>
<keyword evidence="7" id="KW-1185">Reference proteome</keyword>
<dbReference type="SMART" id="SM00448">
    <property type="entry name" value="REC"/>
    <property type="match status" value="1"/>
</dbReference>
<accession>A0A8J8MQI2</accession>
<dbReference type="KEGG" id="vpy:HZI73_06355"/>